<proteinExistence type="inferred from homology"/>
<dbReference type="AlphaFoldDB" id="A0A6D2IXF2"/>
<organism evidence="13 14">
    <name type="scientific">Microthlaspi erraticum</name>
    <dbReference type="NCBI Taxonomy" id="1685480"/>
    <lineage>
        <taxon>Eukaryota</taxon>
        <taxon>Viridiplantae</taxon>
        <taxon>Streptophyta</taxon>
        <taxon>Embryophyta</taxon>
        <taxon>Tracheophyta</taxon>
        <taxon>Spermatophyta</taxon>
        <taxon>Magnoliopsida</taxon>
        <taxon>eudicotyledons</taxon>
        <taxon>Gunneridae</taxon>
        <taxon>Pentapetalae</taxon>
        <taxon>rosids</taxon>
        <taxon>malvids</taxon>
        <taxon>Brassicales</taxon>
        <taxon>Brassicaceae</taxon>
        <taxon>Coluteocarpeae</taxon>
        <taxon>Microthlaspi</taxon>
    </lineage>
</organism>
<reference evidence="13" key="1">
    <citation type="submission" date="2020-01" db="EMBL/GenBank/DDBJ databases">
        <authorList>
            <person name="Mishra B."/>
        </authorList>
    </citation>
    <scope>NUCLEOTIDE SEQUENCE [LARGE SCALE GENOMIC DNA]</scope>
</reference>
<evidence type="ECO:0000313" key="13">
    <source>
        <dbReference type="EMBL" id="CAA7032243.1"/>
    </source>
</evidence>
<dbReference type="SUPFAM" id="SSF52743">
    <property type="entry name" value="Subtilisin-like"/>
    <property type="match status" value="1"/>
</dbReference>
<dbReference type="GO" id="GO:0004252">
    <property type="term" value="F:serine-type endopeptidase activity"/>
    <property type="evidence" value="ECO:0007669"/>
    <property type="project" value="UniProtKB-UniRule"/>
</dbReference>
<evidence type="ECO:0000256" key="1">
    <source>
        <dbReference type="ARBA" id="ARBA00011073"/>
    </source>
</evidence>
<feature type="active site" description="Charge relay system" evidence="7 8">
    <location>
        <position position="505"/>
    </location>
</feature>
<feature type="domain" description="Subtilisin-like protease fibronectin type-III" evidence="12">
    <location>
        <begin position="619"/>
        <end position="720"/>
    </location>
</feature>
<feature type="domain" description="Peptidase S8/S53" evidence="10">
    <location>
        <begin position="138"/>
        <end position="562"/>
    </location>
</feature>
<keyword evidence="6" id="KW-0325">Glycoprotein</keyword>
<dbReference type="Proteomes" id="UP000467841">
    <property type="component" value="Unassembled WGS sequence"/>
</dbReference>
<dbReference type="CDD" id="cd04852">
    <property type="entry name" value="Peptidases_S8_3"/>
    <property type="match status" value="1"/>
</dbReference>
<keyword evidence="14" id="KW-1185">Reference proteome</keyword>
<dbReference type="InterPro" id="IPR041469">
    <property type="entry name" value="Subtilisin-like_FN3"/>
</dbReference>
<accession>A0A6D2IXF2</accession>
<dbReference type="FunFam" id="3.30.70.80:FF:000002">
    <property type="entry name" value="Subtilisin-like protease SBT5.3"/>
    <property type="match status" value="1"/>
</dbReference>
<dbReference type="InterPro" id="IPR010259">
    <property type="entry name" value="S8pro/Inhibitor_I9"/>
</dbReference>
<dbReference type="OrthoDB" id="4803627at2759"/>
<evidence type="ECO:0000259" key="11">
    <source>
        <dbReference type="Pfam" id="PF05922"/>
    </source>
</evidence>
<protein>
    <submittedName>
        <fullName evidence="13">Uncharacterized protein</fullName>
    </submittedName>
</protein>
<evidence type="ECO:0000256" key="8">
    <source>
        <dbReference type="PROSITE-ProRule" id="PRU01240"/>
    </source>
</evidence>
<dbReference type="PRINTS" id="PR00723">
    <property type="entry name" value="SUBTILISIN"/>
</dbReference>
<evidence type="ECO:0000259" key="10">
    <source>
        <dbReference type="Pfam" id="PF00082"/>
    </source>
</evidence>
<dbReference type="InterPro" id="IPR000209">
    <property type="entry name" value="Peptidase_S8/S53_dom"/>
</dbReference>
<dbReference type="PROSITE" id="PS00138">
    <property type="entry name" value="SUBTILASE_SER"/>
    <property type="match status" value="1"/>
</dbReference>
<evidence type="ECO:0000256" key="4">
    <source>
        <dbReference type="ARBA" id="ARBA00022801"/>
    </source>
</evidence>
<dbReference type="PANTHER" id="PTHR10795">
    <property type="entry name" value="PROPROTEIN CONVERTASE SUBTILISIN/KEXIN"/>
    <property type="match status" value="1"/>
</dbReference>
<dbReference type="EMBL" id="CACVBM020001118">
    <property type="protein sequence ID" value="CAA7032243.1"/>
    <property type="molecule type" value="Genomic_DNA"/>
</dbReference>
<dbReference type="Pfam" id="PF05922">
    <property type="entry name" value="Inhibitor_I9"/>
    <property type="match status" value="1"/>
</dbReference>
<keyword evidence="5 8" id="KW-0720">Serine protease</keyword>
<dbReference type="Gene3D" id="3.40.50.200">
    <property type="entry name" value="Peptidase S8/S53 domain"/>
    <property type="match status" value="1"/>
</dbReference>
<feature type="chain" id="PRO_5025439792" evidence="9">
    <location>
        <begin position="26"/>
        <end position="726"/>
    </location>
</feature>
<gene>
    <name evidence="13" type="ORF">MERR_LOCUS19478</name>
</gene>
<comment type="caution">
    <text evidence="13">The sequence shown here is derived from an EMBL/GenBank/DDBJ whole genome shotgun (WGS) entry which is preliminary data.</text>
</comment>
<feature type="active site" description="Charge relay system" evidence="7 8">
    <location>
        <position position="145"/>
    </location>
</feature>
<evidence type="ECO:0000256" key="7">
    <source>
        <dbReference type="PIRSR" id="PIRSR615500-1"/>
    </source>
</evidence>
<evidence type="ECO:0000259" key="12">
    <source>
        <dbReference type="Pfam" id="PF17766"/>
    </source>
</evidence>
<feature type="domain" description="Inhibitor I9" evidence="11">
    <location>
        <begin position="35"/>
        <end position="113"/>
    </location>
</feature>
<sequence length="726" mass="77232">MAKLGATSSCLLSCLVLLFLGSVSAITDDLQDKQVYIVYMGSLPSRADYTPMSHHINILQEITGESSIEGRLVRSYKRSFNGFAARLTESERERVAEMEGVISVFPSENYKLQTTASWDFMGLKEGNNTKRNLAVEGDTIVGVIDTGIWPESESFSDEGFGSPPKKWKGVCAGGANFTCNNKLIGARDYTSQGTRDNVGHGTHTASTAAGNAVSGASFFGIGNGTARGGVPGSRIAAYKVCAEKGCSSASVLSAFDDAIADGVDIISISLGTAFPRSYEQDTIAIGAFHAMVKGILTVHSAGNGGPTPKSVMSLAPWILTVAASNTNREFVTKVVLENGKTLVGKSVNSFDLKGKNYPLVNTVSTYEGPLVKGKILVSGYINGSEEAVATINIERKGGVSLVKPTPFSSLSIDDFDSLVSYINSTKFPQGTVLKTEAVFDQTAPKIARFSSRGPNFIAADLLKPDVTAPGVEILAAFSPVACPSSPKYTKSDTRRVKYNVLSGTSMSCPHVAGVAAYVKTFHPDWSPSMIQSAIMTTAWPINGTGYVASTETAYVSNEFAYGSGHVDPIAALNPGLVYELGKADHIAFLCGMNYNVTTLKLIAGEAVNCSKESEILPRNLNYPSMSAKLSNNMSSFSVTFDRTVTNVGPPNSTYKSKAVAGIGSKLSVEVTPSVLSFENVNEKKSFKVTVTGSELDPKLSSTVNLIWSDATHNVRSPIVIYNNFKY</sequence>
<dbReference type="Gene3D" id="3.50.30.30">
    <property type="match status" value="1"/>
</dbReference>
<evidence type="ECO:0000256" key="3">
    <source>
        <dbReference type="ARBA" id="ARBA00022729"/>
    </source>
</evidence>
<feature type="signal peptide" evidence="9">
    <location>
        <begin position="1"/>
        <end position="25"/>
    </location>
</feature>
<dbReference type="InterPro" id="IPR036852">
    <property type="entry name" value="Peptidase_S8/S53_dom_sf"/>
</dbReference>
<dbReference type="Gene3D" id="3.30.70.80">
    <property type="entry name" value="Peptidase S8 propeptide/proteinase inhibitor I9"/>
    <property type="match status" value="1"/>
</dbReference>
<name>A0A6D2IXF2_9BRAS</name>
<evidence type="ECO:0000256" key="6">
    <source>
        <dbReference type="ARBA" id="ARBA00023180"/>
    </source>
</evidence>
<evidence type="ECO:0000313" key="14">
    <source>
        <dbReference type="Proteomes" id="UP000467841"/>
    </source>
</evidence>
<feature type="active site" description="Charge relay system" evidence="7 8">
    <location>
        <position position="200"/>
    </location>
</feature>
<keyword evidence="4 8" id="KW-0378">Hydrolase</keyword>
<dbReference type="InterPro" id="IPR034197">
    <property type="entry name" value="Peptidases_S8_3"/>
</dbReference>
<comment type="similarity">
    <text evidence="1 8">Belongs to the peptidase S8 family.</text>
</comment>
<dbReference type="InterPro" id="IPR045051">
    <property type="entry name" value="SBT"/>
</dbReference>
<dbReference type="GO" id="GO:0006508">
    <property type="term" value="P:proteolysis"/>
    <property type="evidence" value="ECO:0007669"/>
    <property type="project" value="UniProtKB-KW"/>
</dbReference>
<dbReference type="InterPro" id="IPR023828">
    <property type="entry name" value="Peptidase_S8_Ser-AS"/>
</dbReference>
<dbReference type="InterPro" id="IPR037045">
    <property type="entry name" value="S8pro/Inhibitor_I9_sf"/>
</dbReference>
<keyword evidence="2 8" id="KW-0645">Protease</keyword>
<evidence type="ECO:0000256" key="5">
    <source>
        <dbReference type="ARBA" id="ARBA00022825"/>
    </source>
</evidence>
<dbReference type="Pfam" id="PF17766">
    <property type="entry name" value="fn3_6"/>
    <property type="match status" value="1"/>
</dbReference>
<dbReference type="PROSITE" id="PS51892">
    <property type="entry name" value="SUBTILASE"/>
    <property type="match status" value="1"/>
</dbReference>
<evidence type="ECO:0000256" key="2">
    <source>
        <dbReference type="ARBA" id="ARBA00022670"/>
    </source>
</evidence>
<evidence type="ECO:0000256" key="9">
    <source>
        <dbReference type="SAM" id="SignalP"/>
    </source>
</evidence>
<dbReference type="Pfam" id="PF00082">
    <property type="entry name" value="Peptidase_S8"/>
    <property type="match status" value="1"/>
</dbReference>
<dbReference type="Gene3D" id="2.60.40.2310">
    <property type="match status" value="1"/>
</dbReference>
<keyword evidence="3 9" id="KW-0732">Signal</keyword>
<dbReference type="InterPro" id="IPR015500">
    <property type="entry name" value="Peptidase_S8_subtilisin-rel"/>
</dbReference>